<dbReference type="Proteomes" id="UP001530315">
    <property type="component" value="Unassembled WGS sequence"/>
</dbReference>
<feature type="binding site" evidence="5">
    <location>
        <position position="1249"/>
    </location>
    <ligand>
        <name>Fe cation</name>
        <dbReference type="ChEBI" id="CHEBI:24875"/>
        <note>catalytic</note>
    </ligand>
</feature>
<dbReference type="Pfam" id="PF12796">
    <property type="entry name" value="Ank_2"/>
    <property type="match status" value="1"/>
</dbReference>
<feature type="binding site" evidence="5">
    <location>
        <position position="1251"/>
    </location>
    <ligand>
        <name>Fe cation</name>
        <dbReference type="ChEBI" id="CHEBI:24875"/>
        <note>catalytic</note>
    </ligand>
</feature>
<feature type="compositionally biased region" description="Low complexity" evidence="6">
    <location>
        <begin position="136"/>
        <end position="148"/>
    </location>
</feature>
<feature type="region of interest" description="Disordered" evidence="6">
    <location>
        <begin position="42"/>
        <end position="221"/>
    </location>
</feature>
<keyword evidence="2" id="KW-0223">Dioxygenase</keyword>
<feature type="compositionally biased region" description="Low complexity" evidence="6">
    <location>
        <begin position="99"/>
        <end position="129"/>
    </location>
</feature>
<name>A0ABD3MDW6_9STRA</name>
<feature type="compositionally biased region" description="Acidic residues" evidence="6">
    <location>
        <begin position="173"/>
        <end position="183"/>
    </location>
</feature>
<feature type="region of interest" description="Disordered" evidence="6">
    <location>
        <begin position="1"/>
        <end position="27"/>
    </location>
</feature>
<evidence type="ECO:0000313" key="8">
    <source>
        <dbReference type="EMBL" id="KAL3761998.1"/>
    </source>
</evidence>
<keyword evidence="9" id="KW-1185">Reference proteome</keyword>
<keyword evidence="1 5" id="KW-0479">Metal-binding</keyword>
<dbReference type="GO" id="GO:0051213">
    <property type="term" value="F:dioxygenase activity"/>
    <property type="evidence" value="ECO:0007669"/>
    <property type="project" value="UniProtKB-KW"/>
</dbReference>
<dbReference type="InterPro" id="IPR002938">
    <property type="entry name" value="FAD-bd"/>
</dbReference>
<feature type="compositionally biased region" description="Basic residues" evidence="6">
    <location>
        <begin position="203"/>
        <end position="212"/>
    </location>
</feature>
<dbReference type="PROSITE" id="PS51471">
    <property type="entry name" value="FE2OG_OXY"/>
    <property type="match status" value="1"/>
</dbReference>
<dbReference type="SUPFAM" id="SSF48403">
    <property type="entry name" value="Ankyrin repeat"/>
    <property type="match status" value="1"/>
</dbReference>
<dbReference type="InterPro" id="IPR027450">
    <property type="entry name" value="AlkB-like"/>
</dbReference>
<evidence type="ECO:0000259" key="7">
    <source>
        <dbReference type="PROSITE" id="PS51471"/>
    </source>
</evidence>
<dbReference type="Gene3D" id="1.25.40.20">
    <property type="entry name" value="Ankyrin repeat-containing domain"/>
    <property type="match status" value="1"/>
</dbReference>
<dbReference type="PANTHER" id="PTHR16557:SF11">
    <property type="entry name" value="ALPHA-KETOGLUTARATE-DEPENDENT DIOXYGENASE ALKB"/>
    <property type="match status" value="1"/>
</dbReference>
<dbReference type="SUPFAM" id="SSF51905">
    <property type="entry name" value="FAD/NAD(P)-binding domain"/>
    <property type="match status" value="1"/>
</dbReference>
<feature type="binding site" evidence="5">
    <location>
        <position position="1305"/>
    </location>
    <ligand>
        <name>Fe cation</name>
        <dbReference type="ChEBI" id="CHEBI:24875"/>
        <note>catalytic</note>
    </ligand>
</feature>
<keyword evidence="3" id="KW-0560">Oxidoreductase</keyword>
<dbReference type="GO" id="GO:0046872">
    <property type="term" value="F:metal ion binding"/>
    <property type="evidence" value="ECO:0007669"/>
    <property type="project" value="UniProtKB-KW"/>
</dbReference>
<feature type="region of interest" description="Disordered" evidence="6">
    <location>
        <begin position="483"/>
        <end position="504"/>
    </location>
</feature>
<dbReference type="Gene3D" id="2.60.120.590">
    <property type="entry name" value="Alpha-ketoglutarate-dependent dioxygenase AlkB-like"/>
    <property type="match status" value="1"/>
</dbReference>
<gene>
    <name evidence="8" type="ORF">ACHAW5_008222</name>
</gene>
<dbReference type="InterPro" id="IPR005123">
    <property type="entry name" value="Oxoglu/Fe-dep_dioxygenase_dom"/>
</dbReference>
<dbReference type="InterPro" id="IPR036188">
    <property type="entry name" value="FAD/NAD-bd_sf"/>
</dbReference>
<evidence type="ECO:0000256" key="6">
    <source>
        <dbReference type="SAM" id="MobiDB-lite"/>
    </source>
</evidence>
<feature type="region of interest" description="Disordered" evidence="6">
    <location>
        <begin position="408"/>
        <end position="449"/>
    </location>
</feature>
<evidence type="ECO:0000256" key="5">
    <source>
        <dbReference type="PIRSR" id="PIRSR604574-2"/>
    </source>
</evidence>
<feature type="compositionally biased region" description="Low complexity" evidence="6">
    <location>
        <begin position="79"/>
        <end position="88"/>
    </location>
</feature>
<organism evidence="8 9">
    <name type="scientific">Stephanodiscus triporus</name>
    <dbReference type="NCBI Taxonomy" id="2934178"/>
    <lineage>
        <taxon>Eukaryota</taxon>
        <taxon>Sar</taxon>
        <taxon>Stramenopiles</taxon>
        <taxon>Ochrophyta</taxon>
        <taxon>Bacillariophyta</taxon>
        <taxon>Coscinodiscophyceae</taxon>
        <taxon>Thalassiosirophycidae</taxon>
        <taxon>Stephanodiscales</taxon>
        <taxon>Stephanodiscaceae</taxon>
        <taxon>Stephanodiscus</taxon>
    </lineage>
</organism>
<dbReference type="Pfam" id="PF13532">
    <property type="entry name" value="2OG-FeII_Oxy_2"/>
    <property type="match status" value="1"/>
</dbReference>
<proteinExistence type="predicted"/>
<dbReference type="SUPFAM" id="SSF51197">
    <property type="entry name" value="Clavaminate synthase-like"/>
    <property type="match status" value="1"/>
</dbReference>
<evidence type="ECO:0000256" key="1">
    <source>
        <dbReference type="ARBA" id="ARBA00022723"/>
    </source>
</evidence>
<accession>A0ABD3MDW6</accession>
<feature type="compositionally biased region" description="Basic and acidic residues" evidence="6">
    <location>
        <begin position="151"/>
        <end position="166"/>
    </location>
</feature>
<protein>
    <recommendedName>
        <fullName evidence="7">Fe2OG dioxygenase domain-containing protein</fullName>
    </recommendedName>
</protein>
<dbReference type="InterPro" id="IPR002110">
    <property type="entry name" value="Ankyrin_rpt"/>
</dbReference>
<evidence type="ECO:0000256" key="4">
    <source>
        <dbReference type="ARBA" id="ARBA00023004"/>
    </source>
</evidence>
<feature type="compositionally biased region" description="Basic and acidic residues" evidence="6">
    <location>
        <begin position="424"/>
        <end position="434"/>
    </location>
</feature>
<dbReference type="InterPro" id="IPR036770">
    <property type="entry name" value="Ankyrin_rpt-contain_sf"/>
</dbReference>
<reference evidence="8 9" key="1">
    <citation type="submission" date="2024-10" db="EMBL/GenBank/DDBJ databases">
        <title>Updated reference genomes for cyclostephanoid diatoms.</title>
        <authorList>
            <person name="Roberts W.R."/>
            <person name="Alverson A.J."/>
        </authorList>
    </citation>
    <scope>NUCLEOTIDE SEQUENCE [LARGE SCALE GENOMIC DNA]</scope>
    <source>
        <strain evidence="8 9">AJA276-08</strain>
    </source>
</reference>
<feature type="domain" description="Fe2OG dioxygenase" evidence="7">
    <location>
        <begin position="1228"/>
        <end position="1342"/>
    </location>
</feature>
<sequence length="1378" mass="150721">MFDGLSIKGESKEPPPPPAGSSSSSSVVSGFSFLQSFGGGIASSDADVDADADAVPPPPADSDADGDGGGGGEGEGDDGASSAMASSAFDFPTSSVAPVVPSAGTETTTTTATIVGGGSVAPAGGFSFPSGGGGATTITMETATTSGSPVEEEKKIAPERDKDGGSRRAGAAGDDDDDDDDEGWGGAARRRRPRRPGAGGDHRPRRRCRRRDNRNNNNERSLLNYSDCHIGVVGGGLAGLSSALAILRRPPPATDVDEHNDDSPPPSFPFRGRITLYERDSSELDRTEGYGMTLTYDPVGPLAELGVLEDVAKIDCPSRCHYSFDANGNVMGYLGNAFDDNDDGHGGGNGQRGNMRVPRSALRSILMNRLVSEAMATADANAAAAVDGQSSSVVRILWNKRLESYEDGPMTEGLNAIRGGRGGGDGRAREKKKEEEEDPRDRRRRPVLLRFDDGTTDRVDLLIGADGVNSVVARQYLMSRVPTRAATDEGSISTNGSGSARASESVAEISSSSLSSSSPRSLDVFIILGISDHFHPLVDERGFYTMDGTHRLFIMPFQGSRLDDVVDDDNRDDGIATTTRKERRRTMWQLSFPVFDASEAARLRRSSNTEEMRREVLRRCGHFHEPFPDMVRDTPISTIWGTSLLDRDPEEFVRHRASLEVHGRLPSRVVLVGDAAHPMSPFKGQGANQALADGVLLARWLRRSRPESAVRGFMTEMARRSAFKVRASREAARQLHSERCWEWLVEKEQEKSLPFHGVQARHVPTLLRTLRERGVGARTGSKLDIAIQDIIRELNIAEVEGSSRNTSMQLLSGSATVNDSNDDIIAKQQLPSSSREMILSQQQQLQSILQSQALEYAYSGNLSGLRQLSRKSHLIIPKALDINNQRRCLHLAAMHGHVDVCRWLLTEVNVDVDSLDADGKKAIDLAVDAGNCEETVRLLKKWTSIRLPMEQQSCKKNRGGDCGAMTSMVFDTLDSVNQDEDVSASKTGRVDNDVYRHFEQQLRRVRTVKELRSLLRKNRDSLGHSTNNDNHLVTQVLGCHLNDGDIERDEFCRRVLAERHGAVLLRNFIPREVDRLALGALALRPLNIDLPNALGNLHTSCGPIALHTVSISKSERKRLRKLCEEVKSRLFIPANASVIVQTNFGPQIQSDPSIEKDRPKKQRKINSFPLSKLRYVNIGEWNYNWNDRRYEKVQNAIAFPDRLLSLAQHAHDIAKRQTNAESGIPSISFDMAICNVYHLQRPSDRLGGHQDDVESDLSLPLVTVSLGAPGIFLLGGRSRQDIPTAILLRAGDCMVMSGNSRGYFHGVPSVLSNELDDDPGCSDFLLKGQRCVFPELSKFGTLLSNADEDNSSIPSLDEIRFSEAFLSTVRMNISIRRV</sequence>
<dbReference type="EMBL" id="JALLAZ020001839">
    <property type="protein sequence ID" value="KAL3761998.1"/>
    <property type="molecule type" value="Genomic_DNA"/>
</dbReference>
<comment type="caution">
    <text evidence="8">The sequence shown here is derived from an EMBL/GenBank/DDBJ whole genome shotgun (WGS) entry which is preliminary data.</text>
</comment>
<evidence type="ECO:0000256" key="2">
    <source>
        <dbReference type="ARBA" id="ARBA00022964"/>
    </source>
</evidence>
<evidence type="ECO:0000256" key="3">
    <source>
        <dbReference type="ARBA" id="ARBA00023002"/>
    </source>
</evidence>
<dbReference type="Gene3D" id="3.50.50.60">
    <property type="entry name" value="FAD/NAD(P)-binding domain"/>
    <property type="match status" value="2"/>
</dbReference>
<dbReference type="Pfam" id="PF01494">
    <property type="entry name" value="FAD_binding_3"/>
    <property type="match status" value="1"/>
</dbReference>
<keyword evidence="4 5" id="KW-0408">Iron</keyword>
<comment type="cofactor">
    <cofactor evidence="5">
        <name>Fe(2+)</name>
        <dbReference type="ChEBI" id="CHEBI:29033"/>
    </cofactor>
    <text evidence="5">Binds 1 Fe(2+) ion per subunit.</text>
</comment>
<evidence type="ECO:0000313" key="9">
    <source>
        <dbReference type="Proteomes" id="UP001530315"/>
    </source>
</evidence>
<dbReference type="PANTHER" id="PTHR16557">
    <property type="entry name" value="ALKYLATED DNA REPAIR PROTEIN ALKB-RELATED"/>
    <property type="match status" value="1"/>
</dbReference>
<dbReference type="InterPro" id="IPR004574">
    <property type="entry name" value="Alkb"/>
</dbReference>
<feature type="region of interest" description="Disordered" evidence="6">
    <location>
        <begin position="251"/>
        <end position="272"/>
    </location>
</feature>
<dbReference type="InterPro" id="IPR037151">
    <property type="entry name" value="AlkB-like_sf"/>
</dbReference>